<dbReference type="RefSeq" id="WP_070049904.1">
    <property type="nucleotide sequence ID" value="NZ_CBCSDO010000009.1"/>
</dbReference>
<dbReference type="AlphaFoldDB" id="A0A1E7Q898"/>
<reference evidence="2" key="1">
    <citation type="submission" date="2016-09" db="EMBL/GenBank/DDBJ databases">
        <authorList>
            <person name="Wan X."/>
            <person name="Hou S."/>
        </authorList>
    </citation>
    <scope>NUCLEOTIDE SEQUENCE [LARGE SCALE GENOMIC DNA]</scope>
    <source>
        <strain evidence="2">KH87</strain>
    </source>
</reference>
<proteinExistence type="predicted"/>
<organism evidence="1 2">
    <name type="scientific">Rheinheimera salexigens</name>
    <dbReference type="NCBI Taxonomy" id="1628148"/>
    <lineage>
        <taxon>Bacteria</taxon>
        <taxon>Pseudomonadati</taxon>
        <taxon>Pseudomonadota</taxon>
        <taxon>Gammaproteobacteria</taxon>
        <taxon>Chromatiales</taxon>
        <taxon>Chromatiaceae</taxon>
        <taxon>Rheinheimera</taxon>
    </lineage>
</organism>
<keyword evidence="2" id="KW-1185">Reference proteome</keyword>
<dbReference type="STRING" id="1628148.BI198_12785"/>
<evidence type="ECO:0000313" key="1">
    <source>
        <dbReference type="EMBL" id="OEY70350.1"/>
    </source>
</evidence>
<evidence type="ECO:0000313" key="2">
    <source>
        <dbReference type="Proteomes" id="UP000242258"/>
    </source>
</evidence>
<name>A0A1E7Q898_9GAMM</name>
<protein>
    <submittedName>
        <fullName evidence="1">Uncharacterized protein</fullName>
    </submittedName>
</protein>
<dbReference type="OrthoDB" id="962841at2"/>
<gene>
    <name evidence="1" type="ORF">BI198_12785</name>
</gene>
<dbReference type="EMBL" id="MKEK01000001">
    <property type="protein sequence ID" value="OEY70350.1"/>
    <property type="molecule type" value="Genomic_DNA"/>
</dbReference>
<dbReference type="Proteomes" id="UP000242258">
    <property type="component" value="Unassembled WGS sequence"/>
</dbReference>
<comment type="caution">
    <text evidence="1">The sequence shown here is derived from an EMBL/GenBank/DDBJ whole genome shotgun (WGS) entry which is preliminary data.</text>
</comment>
<accession>A0A1E7Q898</accession>
<sequence>MIIIGIDPDLTASGFAVINGRTIEQLQRVPFAEVVAWLTKQGSPQQLQVKIEEPNLIKPTFPRALPKAINKQAVNDRISQNVGQVKAVATLLIETITAAGYQVKPCRPLMGGHKTRCKKDAAYFNKLTGWTGRSNEDCRDAALIALFGR</sequence>